<dbReference type="Gene3D" id="3.30.420.10">
    <property type="entry name" value="Ribonuclease H-like superfamily/Ribonuclease H"/>
    <property type="match status" value="1"/>
</dbReference>
<proteinExistence type="predicted"/>
<dbReference type="GO" id="GO:0006310">
    <property type="term" value="P:DNA recombination"/>
    <property type="evidence" value="ECO:0007669"/>
    <property type="project" value="UniProtKB-KW"/>
</dbReference>
<dbReference type="Pfam" id="PF00665">
    <property type="entry name" value="rve"/>
    <property type="match status" value="1"/>
</dbReference>
<dbReference type="GO" id="GO:0004190">
    <property type="term" value="F:aspartic-type endopeptidase activity"/>
    <property type="evidence" value="ECO:0007669"/>
    <property type="project" value="UniProtKB-KW"/>
</dbReference>
<dbReference type="InterPro" id="IPR056924">
    <property type="entry name" value="SH3_Tf2-1"/>
</dbReference>
<evidence type="ECO:0000313" key="14">
    <source>
        <dbReference type="EMBL" id="KKA16451.1"/>
    </source>
</evidence>
<evidence type="ECO:0000256" key="7">
    <source>
        <dbReference type="ARBA" id="ARBA00022884"/>
    </source>
</evidence>
<dbReference type="SUPFAM" id="SSF53098">
    <property type="entry name" value="Ribonuclease H-like"/>
    <property type="match status" value="1"/>
</dbReference>
<evidence type="ECO:0000256" key="5">
    <source>
        <dbReference type="ARBA" id="ARBA00022801"/>
    </source>
</evidence>
<keyword evidence="2" id="KW-0645">Protease</keyword>
<evidence type="ECO:0000256" key="10">
    <source>
        <dbReference type="ARBA" id="ARBA00022932"/>
    </source>
</evidence>
<dbReference type="PANTHER" id="PTHR37984:SF5">
    <property type="entry name" value="PROTEIN NYNRIN-LIKE"/>
    <property type="match status" value="1"/>
</dbReference>
<evidence type="ECO:0000256" key="4">
    <source>
        <dbReference type="ARBA" id="ARBA00022750"/>
    </source>
</evidence>
<protein>
    <recommendedName>
        <fullName evidence="13">Integrase catalytic domain-containing protein</fullName>
    </recommendedName>
</protein>
<gene>
    <name evidence="14" type="ORF">T310_9954</name>
</gene>
<dbReference type="EMBL" id="LASV01000768">
    <property type="protein sequence ID" value="KKA16451.1"/>
    <property type="molecule type" value="Genomic_DNA"/>
</dbReference>
<dbReference type="SUPFAM" id="SSF54160">
    <property type="entry name" value="Chromo domain-like"/>
    <property type="match status" value="1"/>
</dbReference>
<keyword evidence="15" id="KW-1185">Reference proteome</keyword>
<dbReference type="Pfam" id="PF17921">
    <property type="entry name" value="Integrase_H2C2"/>
    <property type="match status" value="1"/>
</dbReference>
<keyword evidence="10" id="KW-0808">Transferase</keyword>
<evidence type="ECO:0000256" key="12">
    <source>
        <dbReference type="ARBA" id="ARBA00023172"/>
    </source>
</evidence>
<dbReference type="GO" id="GO:0046872">
    <property type="term" value="F:metal ion binding"/>
    <property type="evidence" value="ECO:0007669"/>
    <property type="project" value="UniProtKB-KW"/>
</dbReference>
<dbReference type="PROSITE" id="PS50994">
    <property type="entry name" value="INTEGRASE"/>
    <property type="match status" value="1"/>
</dbReference>
<dbReference type="AlphaFoldDB" id="A0A0F4YER0"/>
<keyword evidence="7" id="KW-0694">RNA-binding</keyword>
<sequence>MYLVLLYLSLNPTQFPIVTKILTRRVSKTSYYYWYTSGIALSPTEATEEENEDVPRDLDILVSSAYENDQQMKDIIEAKQRGDRRLPPHIIASGIKLSMGDIEVRDNKIWLGKRLMIPNDTDLRRMIFEAHHTVRTAGHPGAKSMYRSLLRGYFWPGMKEDCKQYADNCHDCRRAKARTVLKQGLLKPLPVPQRRWLDISMDFITELPPCHRKGRTYNHIMTVVDRLGKGRIFEPLMTLEVEEVYEAVNRRVFCTRGLPASIVSDRGPQFISHLWKRLCQRRGIKVKLSSAQHAETDGQTEIINKAIKTYLRNYVDYLQDDWVDYLPEAEFVGNNSDHSATGMSPFFADFGYHPRSGAEPPGTYEGRGKAEVETADRIIKRNEEINEWLRDQLAWVQEEYERHANKHRQPHPEYRVGDRVFVDARHFAAERPSKSLGLKNAGPWRITRVIDNKAYEVELPDHLKKAGLTPIFHPWKLHLAPDKPYPGQRQKPQPAFLINGDDDEEPHDEWEVLEVVDCRQTKRLGVQYKATYVGDWDEWNAAPPWQPWTDFKRAPDKIRAFHKRYPMKPKPPSVNLYRS</sequence>
<dbReference type="GO" id="GO:0005634">
    <property type="term" value="C:nucleus"/>
    <property type="evidence" value="ECO:0007669"/>
    <property type="project" value="UniProtKB-ARBA"/>
</dbReference>
<dbReference type="InterPro" id="IPR012337">
    <property type="entry name" value="RNaseH-like_sf"/>
</dbReference>
<evidence type="ECO:0000256" key="6">
    <source>
        <dbReference type="ARBA" id="ARBA00022842"/>
    </source>
</evidence>
<dbReference type="STRING" id="1408163.A0A0F4YER0"/>
<evidence type="ECO:0000256" key="9">
    <source>
        <dbReference type="ARBA" id="ARBA00022918"/>
    </source>
</evidence>
<comment type="caution">
    <text evidence="14">The sequence shown here is derived from an EMBL/GenBank/DDBJ whole genome shotgun (WGS) entry which is preliminary data.</text>
</comment>
<dbReference type="OrthoDB" id="4499277at2759"/>
<dbReference type="InterPro" id="IPR016197">
    <property type="entry name" value="Chromo-like_dom_sf"/>
</dbReference>
<reference evidence="14 15" key="1">
    <citation type="submission" date="2015-04" db="EMBL/GenBank/DDBJ databases">
        <authorList>
            <person name="Heijne W.H."/>
            <person name="Fedorova N.D."/>
            <person name="Nierman W.C."/>
            <person name="Vollebregt A.W."/>
            <person name="Zhao Z."/>
            <person name="Wu L."/>
            <person name="Kumar M."/>
            <person name="Stam H."/>
            <person name="van den Berg M.A."/>
            <person name="Pel H.J."/>
        </authorList>
    </citation>
    <scope>NUCLEOTIDE SEQUENCE [LARGE SCALE GENOMIC DNA]</scope>
    <source>
        <strain evidence="14 15">CBS 393.64</strain>
    </source>
</reference>
<dbReference type="GO" id="GO:0003677">
    <property type="term" value="F:DNA binding"/>
    <property type="evidence" value="ECO:0007669"/>
    <property type="project" value="UniProtKB-KW"/>
</dbReference>
<keyword evidence="6" id="KW-0460">Magnesium</keyword>
<dbReference type="Gene3D" id="1.10.340.70">
    <property type="match status" value="1"/>
</dbReference>
<dbReference type="GO" id="GO:0003887">
    <property type="term" value="F:DNA-directed DNA polymerase activity"/>
    <property type="evidence" value="ECO:0007669"/>
    <property type="project" value="UniProtKB-KW"/>
</dbReference>
<evidence type="ECO:0000256" key="8">
    <source>
        <dbReference type="ARBA" id="ARBA00022908"/>
    </source>
</evidence>
<keyword evidence="4" id="KW-0064">Aspartyl protease</keyword>
<dbReference type="InterPro" id="IPR041588">
    <property type="entry name" value="Integrase_H2C2"/>
</dbReference>
<dbReference type="InterPro" id="IPR050951">
    <property type="entry name" value="Retrovirus_Pol_polyprotein"/>
</dbReference>
<dbReference type="InterPro" id="IPR036397">
    <property type="entry name" value="RNaseH_sf"/>
</dbReference>
<dbReference type="Gene3D" id="2.40.50.40">
    <property type="match status" value="1"/>
</dbReference>
<name>A0A0F4YER0_RASE3</name>
<dbReference type="GeneID" id="25321866"/>
<evidence type="ECO:0000313" key="15">
    <source>
        <dbReference type="Proteomes" id="UP000053958"/>
    </source>
</evidence>
<dbReference type="Proteomes" id="UP000053958">
    <property type="component" value="Unassembled WGS sequence"/>
</dbReference>
<keyword evidence="10" id="KW-0548">Nucleotidyltransferase</keyword>
<comment type="subunit">
    <text evidence="1">Component of the NuA4 histone acetyltransferase complex.</text>
</comment>
<keyword evidence="3" id="KW-0479">Metal-binding</keyword>
<evidence type="ECO:0000256" key="1">
    <source>
        <dbReference type="ARBA" id="ARBA00011353"/>
    </source>
</evidence>
<dbReference type="PANTHER" id="PTHR37984">
    <property type="entry name" value="PROTEIN CBG26694"/>
    <property type="match status" value="1"/>
</dbReference>
<dbReference type="GO" id="GO:0003723">
    <property type="term" value="F:RNA binding"/>
    <property type="evidence" value="ECO:0007669"/>
    <property type="project" value="UniProtKB-KW"/>
</dbReference>
<dbReference type="InterPro" id="IPR001584">
    <property type="entry name" value="Integrase_cat-core"/>
</dbReference>
<feature type="domain" description="Integrase catalytic" evidence="13">
    <location>
        <begin position="186"/>
        <end position="353"/>
    </location>
</feature>
<organism evidence="14 15">
    <name type="scientific">Rasamsonia emersonii (strain ATCC 16479 / CBS 393.64 / IMI 116815)</name>
    <dbReference type="NCBI Taxonomy" id="1408163"/>
    <lineage>
        <taxon>Eukaryota</taxon>
        <taxon>Fungi</taxon>
        <taxon>Dikarya</taxon>
        <taxon>Ascomycota</taxon>
        <taxon>Pezizomycotina</taxon>
        <taxon>Eurotiomycetes</taxon>
        <taxon>Eurotiomycetidae</taxon>
        <taxon>Eurotiales</taxon>
        <taxon>Trichocomaceae</taxon>
        <taxon>Rasamsonia</taxon>
    </lineage>
</organism>
<keyword evidence="10" id="KW-0239">DNA-directed DNA polymerase</keyword>
<dbReference type="Pfam" id="PF24626">
    <property type="entry name" value="SH3_Tf2-1"/>
    <property type="match status" value="1"/>
</dbReference>
<dbReference type="RefSeq" id="XP_013323063.1">
    <property type="nucleotide sequence ID" value="XM_013467609.1"/>
</dbReference>
<dbReference type="GO" id="GO:0015074">
    <property type="term" value="P:DNA integration"/>
    <property type="evidence" value="ECO:0007669"/>
    <property type="project" value="UniProtKB-KW"/>
</dbReference>
<keyword evidence="9" id="KW-0695">RNA-directed DNA polymerase</keyword>
<evidence type="ECO:0000256" key="11">
    <source>
        <dbReference type="ARBA" id="ARBA00023125"/>
    </source>
</evidence>
<keyword evidence="5" id="KW-0378">Hydrolase</keyword>
<keyword evidence="11" id="KW-0238">DNA-binding</keyword>
<keyword evidence="12" id="KW-0233">DNA recombination</keyword>
<dbReference type="GO" id="GO:0003964">
    <property type="term" value="F:RNA-directed DNA polymerase activity"/>
    <property type="evidence" value="ECO:0007669"/>
    <property type="project" value="UniProtKB-KW"/>
</dbReference>
<accession>A0A0F4YER0</accession>
<evidence type="ECO:0000256" key="3">
    <source>
        <dbReference type="ARBA" id="ARBA00022723"/>
    </source>
</evidence>
<evidence type="ECO:0000259" key="13">
    <source>
        <dbReference type="PROSITE" id="PS50994"/>
    </source>
</evidence>
<evidence type="ECO:0000256" key="2">
    <source>
        <dbReference type="ARBA" id="ARBA00022670"/>
    </source>
</evidence>
<keyword evidence="8" id="KW-0229">DNA integration</keyword>
<dbReference type="GO" id="GO:0006508">
    <property type="term" value="P:proteolysis"/>
    <property type="evidence" value="ECO:0007669"/>
    <property type="project" value="UniProtKB-KW"/>
</dbReference>